<feature type="transmembrane region" description="Helical" evidence="7">
    <location>
        <begin position="216"/>
        <end position="238"/>
    </location>
</feature>
<keyword evidence="4 7" id="KW-1133">Transmembrane helix</keyword>
<feature type="domain" description="Major facilitator superfamily (MFS) profile" evidence="8">
    <location>
        <begin position="56"/>
        <end position="472"/>
    </location>
</feature>
<keyword evidence="2" id="KW-0813">Transport</keyword>
<feature type="transmembrane region" description="Helical" evidence="7">
    <location>
        <begin position="52"/>
        <end position="69"/>
    </location>
</feature>
<accession>A0A6A6SR83</accession>
<feature type="transmembrane region" description="Helical" evidence="7">
    <location>
        <begin position="183"/>
        <end position="204"/>
    </location>
</feature>
<dbReference type="InterPro" id="IPR020846">
    <property type="entry name" value="MFS_dom"/>
</dbReference>
<feature type="transmembrane region" description="Helical" evidence="7">
    <location>
        <begin position="350"/>
        <end position="371"/>
    </location>
</feature>
<evidence type="ECO:0000313" key="9">
    <source>
        <dbReference type="EMBL" id="KAF2650042.1"/>
    </source>
</evidence>
<organism evidence="9 10">
    <name type="scientific">Lophiostoma macrostomum CBS 122681</name>
    <dbReference type="NCBI Taxonomy" id="1314788"/>
    <lineage>
        <taxon>Eukaryota</taxon>
        <taxon>Fungi</taxon>
        <taxon>Dikarya</taxon>
        <taxon>Ascomycota</taxon>
        <taxon>Pezizomycotina</taxon>
        <taxon>Dothideomycetes</taxon>
        <taxon>Pleosporomycetidae</taxon>
        <taxon>Pleosporales</taxon>
        <taxon>Lophiostomataceae</taxon>
        <taxon>Lophiostoma</taxon>
    </lineage>
</organism>
<dbReference type="AlphaFoldDB" id="A0A6A6SR83"/>
<feature type="transmembrane region" description="Helical" evidence="7">
    <location>
        <begin position="409"/>
        <end position="431"/>
    </location>
</feature>
<dbReference type="Proteomes" id="UP000799324">
    <property type="component" value="Unassembled WGS sequence"/>
</dbReference>
<reference evidence="9" key="1">
    <citation type="journal article" date="2020" name="Stud. Mycol.">
        <title>101 Dothideomycetes genomes: a test case for predicting lifestyles and emergence of pathogens.</title>
        <authorList>
            <person name="Haridas S."/>
            <person name="Albert R."/>
            <person name="Binder M."/>
            <person name="Bloem J."/>
            <person name="Labutti K."/>
            <person name="Salamov A."/>
            <person name="Andreopoulos B."/>
            <person name="Baker S."/>
            <person name="Barry K."/>
            <person name="Bills G."/>
            <person name="Bluhm B."/>
            <person name="Cannon C."/>
            <person name="Castanera R."/>
            <person name="Culley D."/>
            <person name="Daum C."/>
            <person name="Ezra D."/>
            <person name="Gonzalez J."/>
            <person name="Henrissat B."/>
            <person name="Kuo A."/>
            <person name="Liang C."/>
            <person name="Lipzen A."/>
            <person name="Lutzoni F."/>
            <person name="Magnuson J."/>
            <person name="Mondo S."/>
            <person name="Nolan M."/>
            <person name="Ohm R."/>
            <person name="Pangilinan J."/>
            <person name="Park H.-J."/>
            <person name="Ramirez L."/>
            <person name="Alfaro M."/>
            <person name="Sun H."/>
            <person name="Tritt A."/>
            <person name="Yoshinaga Y."/>
            <person name="Zwiers L.-H."/>
            <person name="Turgeon B."/>
            <person name="Goodwin S."/>
            <person name="Spatafora J."/>
            <person name="Crous P."/>
            <person name="Grigoriev I."/>
        </authorList>
    </citation>
    <scope>NUCLEOTIDE SEQUENCE</scope>
    <source>
        <strain evidence="9">CBS 122681</strain>
    </source>
</reference>
<evidence type="ECO:0000256" key="4">
    <source>
        <dbReference type="ARBA" id="ARBA00022989"/>
    </source>
</evidence>
<dbReference type="PANTHER" id="PTHR43791:SF39">
    <property type="entry name" value="TRANSPORTER LIZ1_SEO1, PUTATIVE (AFU_ORTHOLOGUE AFUA_3G00980)-RELATED"/>
    <property type="match status" value="1"/>
</dbReference>
<dbReference type="GO" id="GO:0016020">
    <property type="term" value="C:membrane"/>
    <property type="evidence" value="ECO:0007669"/>
    <property type="project" value="UniProtKB-SubCell"/>
</dbReference>
<evidence type="ECO:0000313" key="10">
    <source>
        <dbReference type="Proteomes" id="UP000799324"/>
    </source>
</evidence>
<evidence type="ECO:0000256" key="1">
    <source>
        <dbReference type="ARBA" id="ARBA00004141"/>
    </source>
</evidence>
<comment type="similarity">
    <text evidence="6">Belongs to the major facilitator superfamily. Allantoate permease family.</text>
</comment>
<feature type="transmembrane region" description="Helical" evidence="7">
    <location>
        <begin position="377"/>
        <end position="397"/>
    </location>
</feature>
<feature type="transmembrane region" description="Helical" evidence="7">
    <location>
        <begin position="122"/>
        <end position="142"/>
    </location>
</feature>
<evidence type="ECO:0000256" key="5">
    <source>
        <dbReference type="ARBA" id="ARBA00023136"/>
    </source>
</evidence>
<dbReference type="PANTHER" id="PTHR43791">
    <property type="entry name" value="PERMEASE-RELATED"/>
    <property type="match status" value="1"/>
</dbReference>
<dbReference type="Gene3D" id="1.20.1250.20">
    <property type="entry name" value="MFS general substrate transporter like domains"/>
    <property type="match status" value="2"/>
</dbReference>
<name>A0A6A6SR83_9PLEO</name>
<feature type="transmembrane region" description="Helical" evidence="7">
    <location>
        <begin position="95"/>
        <end position="115"/>
    </location>
</feature>
<keyword evidence="10" id="KW-1185">Reference proteome</keyword>
<sequence>MASQPTHEHAGTTRDAIKHGYTTEVQDATKFGDLLEESPEYSKRERRLLRKLDLFIMSWACYGYFLRLLDTTNITNAYVSGMKEDLVLQGNQYNYFSTFWTIGYLVGQIPAQILFIKWRPSIYIPACELLWAIFTFSLAGLHNYKQVYALRFVIGLVESPFYIGAFTLLGNWYTPKELGKRGALFYSASFAATMFSGYLQAAIYKGLNGAHGIAGWRWLFIMCGVITIPGALWGFFAVPDSPYATKAKWLTEEEIELAKHRMVKVERKPFNGVKLSVITSIASQPIFWLLLVAYSVFQLSTWPNTYFSIYLKSLKIYSVEKVNVIPTGGQAIALVLTLFWGWLSDTLSIRLPITAAIAGLTVVSLGLRLASNRYCVMAGYFLGPAGNAFGPVIIAWINEYWGQAPEQRALIIGICQAVGASFTAWVPLLVYDTGTMAPLFHKGYIVSISVGVLQMALVLLMFYILLFNDRSTARKRTHEDGTSQATRRTRQFIGDPGVEGTESRAVNPLSTVSPMILPKKALKALTSMLRDGKPGIGFANLLNSVDELDARGETDMEALVARAFPDEDTEIVEAFHT</sequence>
<gene>
    <name evidence="9" type="ORF">K491DRAFT_721110</name>
</gene>
<feature type="transmembrane region" description="Helical" evidence="7">
    <location>
        <begin position="443"/>
        <end position="466"/>
    </location>
</feature>
<keyword evidence="5 7" id="KW-0472">Membrane</keyword>
<dbReference type="FunFam" id="1.20.1250.20:FF:000065">
    <property type="entry name" value="Putative MFS pantothenate transporter"/>
    <property type="match status" value="1"/>
</dbReference>
<dbReference type="InterPro" id="IPR011701">
    <property type="entry name" value="MFS"/>
</dbReference>
<feature type="transmembrane region" description="Helical" evidence="7">
    <location>
        <begin position="275"/>
        <end position="297"/>
    </location>
</feature>
<protein>
    <submittedName>
        <fullName evidence="9">MFS general substrate transporter</fullName>
    </submittedName>
</protein>
<comment type="subcellular location">
    <subcellularLocation>
        <location evidence="1">Membrane</location>
        <topology evidence="1">Multi-pass membrane protein</topology>
    </subcellularLocation>
</comment>
<evidence type="ECO:0000256" key="7">
    <source>
        <dbReference type="SAM" id="Phobius"/>
    </source>
</evidence>
<proteinExistence type="inferred from homology"/>
<dbReference type="GO" id="GO:0022857">
    <property type="term" value="F:transmembrane transporter activity"/>
    <property type="evidence" value="ECO:0007669"/>
    <property type="project" value="InterPro"/>
</dbReference>
<evidence type="ECO:0000256" key="3">
    <source>
        <dbReference type="ARBA" id="ARBA00022692"/>
    </source>
</evidence>
<dbReference type="EMBL" id="MU004469">
    <property type="protein sequence ID" value="KAF2650042.1"/>
    <property type="molecule type" value="Genomic_DNA"/>
</dbReference>
<dbReference type="SUPFAM" id="SSF103473">
    <property type="entry name" value="MFS general substrate transporter"/>
    <property type="match status" value="1"/>
</dbReference>
<evidence type="ECO:0000256" key="6">
    <source>
        <dbReference type="ARBA" id="ARBA00037968"/>
    </source>
</evidence>
<dbReference type="PROSITE" id="PS50850">
    <property type="entry name" value="MFS"/>
    <property type="match status" value="1"/>
</dbReference>
<evidence type="ECO:0000256" key="2">
    <source>
        <dbReference type="ARBA" id="ARBA00022448"/>
    </source>
</evidence>
<feature type="transmembrane region" description="Helical" evidence="7">
    <location>
        <begin position="148"/>
        <end position="171"/>
    </location>
</feature>
<evidence type="ECO:0000259" key="8">
    <source>
        <dbReference type="PROSITE" id="PS50850"/>
    </source>
</evidence>
<feature type="transmembrane region" description="Helical" evidence="7">
    <location>
        <begin position="324"/>
        <end position="343"/>
    </location>
</feature>
<dbReference type="Pfam" id="PF07690">
    <property type="entry name" value="MFS_1"/>
    <property type="match status" value="1"/>
</dbReference>
<keyword evidence="3 7" id="KW-0812">Transmembrane</keyword>
<dbReference type="InterPro" id="IPR036259">
    <property type="entry name" value="MFS_trans_sf"/>
</dbReference>
<dbReference type="OrthoDB" id="3639251at2759"/>